<evidence type="ECO:0000259" key="7">
    <source>
        <dbReference type="PROSITE" id="PS50109"/>
    </source>
</evidence>
<dbReference type="InterPro" id="IPR036890">
    <property type="entry name" value="HATPase_C_sf"/>
</dbReference>
<dbReference type="SUPFAM" id="SSF55874">
    <property type="entry name" value="ATPase domain of HSP90 chaperone/DNA topoisomerase II/histidine kinase"/>
    <property type="match status" value="1"/>
</dbReference>
<comment type="catalytic activity">
    <reaction evidence="1">
        <text>ATP + protein L-histidine = ADP + protein N-phospho-L-histidine.</text>
        <dbReference type="EC" id="2.7.13.3"/>
    </reaction>
</comment>
<dbReference type="Gene3D" id="3.30.565.10">
    <property type="entry name" value="Histidine kinase-like ATPase, C-terminal domain"/>
    <property type="match status" value="1"/>
</dbReference>
<keyword evidence="5" id="KW-0418">Kinase</keyword>
<dbReference type="InterPro" id="IPR003661">
    <property type="entry name" value="HisK_dim/P_dom"/>
</dbReference>
<dbReference type="Gene3D" id="1.10.287.130">
    <property type="match status" value="1"/>
</dbReference>
<name>A0ABW3ZID3_9RHOB</name>
<dbReference type="Pfam" id="PF00512">
    <property type="entry name" value="HisKA"/>
    <property type="match status" value="1"/>
</dbReference>
<keyword evidence="4" id="KW-0808">Transferase</keyword>
<keyword evidence="3" id="KW-0597">Phosphoprotein</keyword>
<dbReference type="PANTHER" id="PTHR45453:SF1">
    <property type="entry name" value="PHOSPHATE REGULON SENSOR PROTEIN PHOR"/>
    <property type="match status" value="1"/>
</dbReference>
<evidence type="ECO:0000256" key="5">
    <source>
        <dbReference type="ARBA" id="ARBA00022777"/>
    </source>
</evidence>
<dbReference type="InterPro" id="IPR050351">
    <property type="entry name" value="BphY/WalK/GraS-like"/>
</dbReference>
<dbReference type="EC" id="2.7.13.3" evidence="2"/>
<keyword evidence="9" id="KW-1185">Reference proteome</keyword>
<dbReference type="InterPro" id="IPR005467">
    <property type="entry name" value="His_kinase_dom"/>
</dbReference>
<protein>
    <recommendedName>
        <fullName evidence="2">histidine kinase</fullName>
        <ecNumber evidence="2">2.7.13.3</ecNumber>
    </recommendedName>
</protein>
<dbReference type="SMART" id="SM00387">
    <property type="entry name" value="HATPase_c"/>
    <property type="match status" value="1"/>
</dbReference>
<dbReference type="GO" id="GO:0005524">
    <property type="term" value="F:ATP binding"/>
    <property type="evidence" value="ECO:0007669"/>
    <property type="project" value="UniProtKB-KW"/>
</dbReference>
<dbReference type="EMBL" id="JBHTMU010000012">
    <property type="protein sequence ID" value="MFD1342527.1"/>
    <property type="molecule type" value="Genomic_DNA"/>
</dbReference>
<dbReference type="InterPro" id="IPR036097">
    <property type="entry name" value="HisK_dim/P_sf"/>
</dbReference>
<keyword evidence="8" id="KW-0547">Nucleotide-binding</keyword>
<sequence length="339" mass="37325">MEPRDFLDALPIPAVFIQRNERIGATNRAARALLGEGIDGRHFITALRQPMLLDAIEATMRDAKPRTARYLGNDGRQDTAFDVTLRAVGLEGVLVAFQDVTSVEQAVQMRRDFVANVSHELKTPLTSVLGFIETLKGPARDDAGARDRFLTIMEAEAGRMNRLVSDLLSLSRVEAEERMRPTDRLDLGEKVRSVLGGLQPLAEAAAVTLARDLPEAPVEIRGDTDQLRQVLVNLVENGIKYAGRGATVTVAIEPPAHRARLRAEGVLLSVADTGPGIDPRHLPRLTERFYRVDTHRSREQGGTGLGLAIVKHIVNRHRGRMRIVSEPGQGTRFEILLPV</sequence>
<evidence type="ECO:0000256" key="6">
    <source>
        <dbReference type="ARBA" id="ARBA00023012"/>
    </source>
</evidence>
<dbReference type="PROSITE" id="PS50109">
    <property type="entry name" value="HIS_KIN"/>
    <property type="match status" value="1"/>
</dbReference>
<proteinExistence type="predicted"/>
<evidence type="ECO:0000256" key="4">
    <source>
        <dbReference type="ARBA" id="ARBA00022679"/>
    </source>
</evidence>
<reference evidence="9" key="1">
    <citation type="journal article" date="2019" name="Int. J. Syst. Evol. Microbiol.">
        <title>The Global Catalogue of Microorganisms (GCM) 10K type strain sequencing project: providing services to taxonomists for standard genome sequencing and annotation.</title>
        <authorList>
            <consortium name="The Broad Institute Genomics Platform"/>
            <consortium name="The Broad Institute Genome Sequencing Center for Infectious Disease"/>
            <person name="Wu L."/>
            <person name="Ma J."/>
        </authorList>
    </citation>
    <scope>NUCLEOTIDE SEQUENCE [LARGE SCALE GENOMIC DNA]</scope>
    <source>
        <strain evidence="9">CCUG 62953</strain>
    </source>
</reference>
<organism evidence="8 9">
    <name type="scientific">Litorisediminicola beolgyonensis</name>
    <dbReference type="NCBI Taxonomy" id="1173614"/>
    <lineage>
        <taxon>Bacteria</taxon>
        <taxon>Pseudomonadati</taxon>
        <taxon>Pseudomonadota</taxon>
        <taxon>Alphaproteobacteria</taxon>
        <taxon>Rhodobacterales</taxon>
        <taxon>Paracoccaceae</taxon>
        <taxon>Litorisediminicola</taxon>
    </lineage>
</organism>
<feature type="domain" description="Histidine kinase" evidence="7">
    <location>
        <begin position="116"/>
        <end position="339"/>
    </location>
</feature>
<dbReference type="PANTHER" id="PTHR45453">
    <property type="entry name" value="PHOSPHATE REGULON SENSOR PROTEIN PHOR"/>
    <property type="match status" value="1"/>
</dbReference>
<accession>A0ABW3ZID3</accession>
<dbReference type="Proteomes" id="UP001597135">
    <property type="component" value="Unassembled WGS sequence"/>
</dbReference>
<dbReference type="SUPFAM" id="SSF47384">
    <property type="entry name" value="Homodimeric domain of signal transducing histidine kinase"/>
    <property type="match status" value="1"/>
</dbReference>
<evidence type="ECO:0000256" key="2">
    <source>
        <dbReference type="ARBA" id="ARBA00012438"/>
    </source>
</evidence>
<dbReference type="RefSeq" id="WP_386802669.1">
    <property type="nucleotide sequence ID" value="NZ_JBHTMU010000012.1"/>
</dbReference>
<evidence type="ECO:0000313" key="9">
    <source>
        <dbReference type="Proteomes" id="UP001597135"/>
    </source>
</evidence>
<dbReference type="PRINTS" id="PR00344">
    <property type="entry name" value="BCTRLSENSOR"/>
</dbReference>
<dbReference type="Pfam" id="PF02518">
    <property type="entry name" value="HATPase_c"/>
    <property type="match status" value="1"/>
</dbReference>
<evidence type="ECO:0000256" key="3">
    <source>
        <dbReference type="ARBA" id="ARBA00022553"/>
    </source>
</evidence>
<dbReference type="Gene3D" id="3.30.450.20">
    <property type="entry name" value="PAS domain"/>
    <property type="match status" value="1"/>
</dbReference>
<keyword evidence="8" id="KW-0067">ATP-binding</keyword>
<keyword evidence="6" id="KW-0902">Two-component regulatory system</keyword>
<dbReference type="InterPro" id="IPR004358">
    <property type="entry name" value="Sig_transdc_His_kin-like_C"/>
</dbReference>
<dbReference type="SMART" id="SM00388">
    <property type="entry name" value="HisKA"/>
    <property type="match status" value="1"/>
</dbReference>
<evidence type="ECO:0000256" key="1">
    <source>
        <dbReference type="ARBA" id="ARBA00000085"/>
    </source>
</evidence>
<comment type="caution">
    <text evidence="8">The sequence shown here is derived from an EMBL/GenBank/DDBJ whole genome shotgun (WGS) entry which is preliminary data.</text>
</comment>
<dbReference type="CDD" id="cd00082">
    <property type="entry name" value="HisKA"/>
    <property type="match status" value="1"/>
</dbReference>
<evidence type="ECO:0000313" key="8">
    <source>
        <dbReference type="EMBL" id="MFD1342527.1"/>
    </source>
</evidence>
<dbReference type="InterPro" id="IPR003594">
    <property type="entry name" value="HATPase_dom"/>
</dbReference>
<gene>
    <name evidence="8" type="ORF">ACFQ4E_08865</name>
</gene>